<evidence type="ECO:0000313" key="1">
    <source>
        <dbReference type="EMBL" id="KAJ3836284.1"/>
    </source>
</evidence>
<comment type="caution">
    <text evidence="1">The sequence shown here is derived from an EMBL/GenBank/DDBJ whole genome shotgun (WGS) entry which is preliminary data.</text>
</comment>
<feature type="non-terminal residue" evidence="1">
    <location>
        <position position="1"/>
    </location>
</feature>
<dbReference type="AlphaFoldDB" id="A0AA38P4R6"/>
<gene>
    <name evidence="1" type="ORF">F5878DRAFT_541640</name>
</gene>
<organism evidence="1 2">
    <name type="scientific">Lentinula raphanica</name>
    <dbReference type="NCBI Taxonomy" id="153919"/>
    <lineage>
        <taxon>Eukaryota</taxon>
        <taxon>Fungi</taxon>
        <taxon>Dikarya</taxon>
        <taxon>Basidiomycota</taxon>
        <taxon>Agaricomycotina</taxon>
        <taxon>Agaricomycetes</taxon>
        <taxon>Agaricomycetidae</taxon>
        <taxon>Agaricales</taxon>
        <taxon>Marasmiineae</taxon>
        <taxon>Omphalotaceae</taxon>
        <taxon>Lentinula</taxon>
    </lineage>
</organism>
<keyword evidence="2" id="KW-1185">Reference proteome</keyword>
<reference evidence="1" key="1">
    <citation type="submission" date="2022-08" db="EMBL/GenBank/DDBJ databases">
        <authorList>
            <consortium name="DOE Joint Genome Institute"/>
            <person name="Min B."/>
            <person name="Riley R."/>
            <person name="Sierra-Patev S."/>
            <person name="Naranjo-Ortiz M."/>
            <person name="Looney B."/>
            <person name="Konkel Z."/>
            <person name="Slot J.C."/>
            <person name="Sakamoto Y."/>
            <person name="Steenwyk J.L."/>
            <person name="Rokas A."/>
            <person name="Carro J."/>
            <person name="Camarero S."/>
            <person name="Ferreira P."/>
            <person name="Molpeceres G."/>
            <person name="Ruiz-Duenas F.J."/>
            <person name="Serrano A."/>
            <person name="Henrissat B."/>
            <person name="Drula E."/>
            <person name="Hughes K.W."/>
            <person name="Mata J.L."/>
            <person name="Ishikawa N.K."/>
            <person name="Vargas-Isla R."/>
            <person name="Ushijima S."/>
            <person name="Smith C.A."/>
            <person name="Ahrendt S."/>
            <person name="Andreopoulos W."/>
            <person name="He G."/>
            <person name="Labutti K."/>
            <person name="Lipzen A."/>
            <person name="Ng V."/>
            <person name="Sandor L."/>
            <person name="Barry K."/>
            <person name="Martinez A.T."/>
            <person name="Xiao Y."/>
            <person name="Gibbons J.G."/>
            <person name="Terashima K."/>
            <person name="Hibbett D.S."/>
            <person name="Grigoriev I.V."/>
        </authorList>
    </citation>
    <scope>NUCLEOTIDE SEQUENCE</scope>
    <source>
        <strain evidence="1">TFB9207</strain>
    </source>
</reference>
<evidence type="ECO:0000313" key="2">
    <source>
        <dbReference type="Proteomes" id="UP001163846"/>
    </source>
</evidence>
<accession>A0AA38P4R6</accession>
<name>A0AA38P4R6_9AGAR</name>
<protein>
    <recommendedName>
        <fullName evidence="3">Reverse transcriptase zinc-binding domain-containing protein</fullName>
    </recommendedName>
</protein>
<sequence length="374" mass="42959">VAAVLAAVLACPKQVKLRCIILNNQVFENITRKLAMWDNQGFTGVKDASLYKALLSQLRSRKAPTVFGKATPQDKRIRKEINALAKTASEMEGPVDRRDLYANLEYSPQGVRLAEMTQALAYKTIKETRPPQPRPRTEATISRIQDDIRAARGTAPISEILWRAIRDPLVSRRARNFLYIALHGALRVGKYWKHIPSCEDRVNCTLCNTEESLTHILFECKRPWRKMIWDTVEDLWLKSEKNAKWEEPTLGTVLGCCSIPAPSKDARNNVSTQDRLYRILMIEAAHFIWKLRCEIVIDRDNKDATIQEAHGKWAQVLNRRLERDQKLISKKWKKNMIPKTVVFDTWNSIIQRTTNLPPDWTGETGDNEDMKGAI</sequence>
<dbReference type="Proteomes" id="UP001163846">
    <property type="component" value="Unassembled WGS sequence"/>
</dbReference>
<dbReference type="EMBL" id="MU806332">
    <property type="protein sequence ID" value="KAJ3836284.1"/>
    <property type="molecule type" value="Genomic_DNA"/>
</dbReference>
<evidence type="ECO:0008006" key="3">
    <source>
        <dbReference type="Google" id="ProtNLM"/>
    </source>
</evidence>
<proteinExistence type="predicted"/>